<dbReference type="InterPro" id="IPR044925">
    <property type="entry name" value="His-Me_finger_sf"/>
</dbReference>
<dbReference type="SMART" id="SM00892">
    <property type="entry name" value="Endonuclease_NS"/>
    <property type="match status" value="1"/>
</dbReference>
<dbReference type="GO" id="GO:0046872">
    <property type="term" value="F:metal ion binding"/>
    <property type="evidence" value="ECO:0007669"/>
    <property type="project" value="InterPro"/>
</dbReference>
<dbReference type="GO" id="GO:0003676">
    <property type="term" value="F:nucleic acid binding"/>
    <property type="evidence" value="ECO:0007669"/>
    <property type="project" value="InterPro"/>
</dbReference>
<dbReference type="AlphaFoldDB" id="A0A8B9JTI0"/>
<dbReference type="PANTHER" id="PTHR21472:SF30">
    <property type="entry name" value="ENDONUCLEASE DOMAIN-CONTAINING 1 PROTEIN-RELATED"/>
    <property type="match status" value="1"/>
</dbReference>
<dbReference type="SUPFAM" id="SSF54060">
    <property type="entry name" value="His-Me finger endonucleases"/>
    <property type="match status" value="1"/>
</dbReference>
<name>A0A8B9JTI0_ASTMX</name>
<dbReference type="PANTHER" id="PTHR21472">
    <property type="entry name" value="ENDONUCLEASE DOMAIN-CONTAINING 1 PROTEIN ENDOD1"/>
    <property type="match status" value="1"/>
</dbReference>
<dbReference type="InterPro" id="IPR039015">
    <property type="entry name" value="ENDOD1"/>
</dbReference>
<feature type="domain" description="ENPP1-3/EXOG-like endonuclease/phosphodiesterase" evidence="2">
    <location>
        <begin position="65"/>
        <end position="261"/>
    </location>
</feature>
<dbReference type="Pfam" id="PF01223">
    <property type="entry name" value="Endonuclease_NS"/>
    <property type="match status" value="1"/>
</dbReference>
<dbReference type="RefSeq" id="XP_007231312.2">
    <property type="nucleotide sequence ID" value="XM_007231250.4"/>
</dbReference>
<dbReference type="GO" id="GO:0016787">
    <property type="term" value="F:hydrolase activity"/>
    <property type="evidence" value="ECO:0007669"/>
    <property type="project" value="InterPro"/>
</dbReference>
<dbReference type="InterPro" id="IPR020821">
    <property type="entry name" value="ENPP1-3/EXOG-like_nuc-like"/>
</dbReference>
<evidence type="ECO:0000259" key="2">
    <source>
        <dbReference type="SMART" id="SM00477"/>
    </source>
</evidence>
<organism evidence="4 5">
    <name type="scientific">Astyanax mexicanus</name>
    <name type="common">Blind cave fish</name>
    <name type="synonym">Astyanax fasciatus mexicanus</name>
    <dbReference type="NCBI Taxonomy" id="7994"/>
    <lineage>
        <taxon>Eukaryota</taxon>
        <taxon>Metazoa</taxon>
        <taxon>Chordata</taxon>
        <taxon>Craniata</taxon>
        <taxon>Vertebrata</taxon>
        <taxon>Euteleostomi</taxon>
        <taxon>Actinopterygii</taxon>
        <taxon>Neopterygii</taxon>
        <taxon>Teleostei</taxon>
        <taxon>Ostariophysi</taxon>
        <taxon>Characiformes</taxon>
        <taxon>Characoidei</taxon>
        <taxon>Acestrorhamphidae</taxon>
        <taxon>Acestrorhamphinae</taxon>
        <taxon>Astyanax</taxon>
    </lineage>
</organism>
<evidence type="ECO:0000313" key="4">
    <source>
        <dbReference type="Ensembl" id="ENSAMXP00005025710.1"/>
    </source>
</evidence>
<dbReference type="OMA" id="YYWSAYC"/>
<dbReference type="SMART" id="SM00477">
    <property type="entry name" value="NUC"/>
    <property type="match status" value="1"/>
</dbReference>
<dbReference type="Ensembl" id="ENSAMXT00005028331.1">
    <property type="protein sequence ID" value="ENSAMXP00005025710.1"/>
    <property type="gene ID" value="ENSAMXG00005013022.1"/>
</dbReference>
<dbReference type="KEGG" id="amex:103024864"/>
<sequence length="270" mass="30069">MSHNPAVLLVLLLLPAVSLAEVSSFRYCPQFFAGGAPPTILKDPGDSNRYEQICQCLLDQNERPEYFYATLYDTRNKIPVYSAYEFRRAEVERDDRWYVEPQLDGGTSECMGGLNKIPTANRGLRQALNKDYEGSGYDKGHLFPVYHTHTVNTMLATSTLTNAAPQDSSFNRGQWKSYENNVATLLQNQCYESYIVTGVVPGNQQIGDGVRVAQYYWSAYCCFGGGSAPQSAGYIGPDNNGRVQEVSVKQLESILSDMYSSDFSIFQGTC</sequence>
<dbReference type="InterPro" id="IPR001604">
    <property type="entry name" value="Endo_G_ENPP1-like_dom"/>
</dbReference>
<protein>
    <submittedName>
        <fullName evidence="4">Uncharacterized protein</fullName>
    </submittedName>
</protein>
<evidence type="ECO:0000259" key="3">
    <source>
        <dbReference type="SMART" id="SM00892"/>
    </source>
</evidence>
<keyword evidence="1" id="KW-0732">Signal</keyword>
<dbReference type="Proteomes" id="UP000694621">
    <property type="component" value="Unplaced"/>
</dbReference>
<evidence type="ECO:0000256" key="1">
    <source>
        <dbReference type="SAM" id="SignalP"/>
    </source>
</evidence>
<feature type="domain" description="DNA/RNA non-specific endonuclease/pyrophosphatase/phosphodiesterase" evidence="3">
    <location>
        <begin position="64"/>
        <end position="261"/>
    </location>
</feature>
<dbReference type="Gene3D" id="3.40.570.10">
    <property type="entry name" value="Extracellular Endonuclease, subunit A"/>
    <property type="match status" value="1"/>
</dbReference>
<proteinExistence type="predicted"/>
<dbReference type="GeneID" id="103024864"/>
<accession>A0A8B9JTI0</accession>
<feature type="chain" id="PRO_5034797997" evidence="1">
    <location>
        <begin position="21"/>
        <end position="270"/>
    </location>
</feature>
<reference evidence="4" key="1">
    <citation type="submission" date="2025-08" db="UniProtKB">
        <authorList>
            <consortium name="Ensembl"/>
        </authorList>
    </citation>
    <scope>IDENTIFICATION</scope>
</reference>
<feature type="signal peptide" evidence="1">
    <location>
        <begin position="1"/>
        <end position="20"/>
    </location>
</feature>
<dbReference type="InterPro" id="IPR044929">
    <property type="entry name" value="DNA/RNA_non-sp_Endonuclease_sf"/>
</dbReference>
<evidence type="ECO:0000313" key="5">
    <source>
        <dbReference type="Proteomes" id="UP000694621"/>
    </source>
</evidence>